<dbReference type="SUPFAM" id="SSF48371">
    <property type="entry name" value="ARM repeat"/>
    <property type="match status" value="1"/>
</dbReference>
<evidence type="ECO:0000256" key="1">
    <source>
        <dbReference type="ARBA" id="ARBA00010394"/>
    </source>
</evidence>
<dbReference type="InterPro" id="IPR000225">
    <property type="entry name" value="Armadillo"/>
</dbReference>
<evidence type="ECO:0000256" key="5">
    <source>
        <dbReference type="PROSITE-ProRule" id="PRU00259"/>
    </source>
</evidence>
<evidence type="ECO:0000313" key="9">
    <source>
        <dbReference type="EMBL" id="RHZ75985.1"/>
    </source>
</evidence>
<keyword evidence="2 6" id="KW-0813">Transport</keyword>
<keyword evidence="4" id="KW-0653">Protein transport</keyword>
<gene>
    <name evidence="9" type="ORF">Glove_208g105</name>
</gene>
<dbReference type="EMBL" id="PQFF01000195">
    <property type="protein sequence ID" value="RHZ75985.1"/>
    <property type="molecule type" value="Genomic_DNA"/>
</dbReference>
<dbReference type="PROSITE" id="PS51214">
    <property type="entry name" value="IBB"/>
    <property type="match status" value="1"/>
</dbReference>
<dbReference type="Pfam" id="PF00514">
    <property type="entry name" value="Arm"/>
    <property type="match status" value="5"/>
</dbReference>
<dbReference type="Gene3D" id="1.20.5.690">
    <property type="entry name" value="Importin-alpha, importin-beta-binding domain"/>
    <property type="match status" value="1"/>
</dbReference>
<organism evidence="9 10">
    <name type="scientific">Diversispora epigaea</name>
    <dbReference type="NCBI Taxonomy" id="1348612"/>
    <lineage>
        <taxon>Eukaryota</taxon>
        <taxon>Fungi</taxon>
        <taxon>Fungi incertae sedis</taxon>
        <taxon>Mucoromycota</taxon>
        <taxon>Glomeromycotina</taxon>
        <taxon>Glomeromycetes</taxon>
        <taxon>Diversisporales</taxon>
        <taxon>Diversisporaceae</taxon>
        <taxon>Diversispora</taxon>
    </lineage>
</organism>
<feature type="compositionally biased region" description="Low complexity" evidence="7">
    <location>
        <begin position="565"/>
        <end position="575"/>
    </location>
</feature>
<dbReference type="AlphaFoldDB" id="A0A397IJB1"/>
<comment type="caution">
    <text evidence="9">The sequence shown here is derived from an EMBL/GenBank/DDBJ whole genome shotgun (WGS) entry which is preliminary data.</text>
</comment>
<protein>
    <recommendedName>
        <fullName evidence="8">IBB domain-containing protein</fullName>
    </recommendedName>
</protein>
<dbReference type="SMART" id="SM00185">
    <property type="entry name" value="ARM"/>
    <property type="match status" value="6"/>
</dbReference>
<comment type="similarity">
    <text evidence="1">Belongs to the importin alpha family.</text>
</comment>
<evidence type="ECO:0000256" key="3">
    <source>
        <dbReference type="ARBA" id="ARBA00022737"/>
    </source>
</evidence>
<dbReference type="Proteomes" id="UP000266861">
    <property type="component" value="Unassembled WGS sequence"/>
</dbReference>
<feature type="repeat" description="ARM" evidence="5">
    <location>
        <begin position="209"/>
        <end position="239"/>
    </location>
</feature>
<dbReference type="Pfam" id="PF16186">
    <property type="entry name" value="Arm_3"/>
    <property type="match status" value="1"/>
</dbReference>
<dbReference type="GO" id="GO:0005737">
    <property type="term" value="C:cytoplasm"/>
    <property type="evidence" value="ECO:0007669"/>
    <property type="project" value="InterPro"/>
</dbReference>
<dbReference type="PANTHER" id="PTHR23316">
    <property type="entry name" value="IMPORTIN ALPHA"/>
    <property type="match status" value="1"/>
</dbReference>
<feature type="region of interest" description="Disordered" evidence="7">
    <location>
        <begin position="558"/>
        <end position="599"/>
    </location>
</feature>
<keyword evidence="10" id="KW-1185">Reference proteome</keyword>
<dbReference type="GO" id="GO:0061608">
    <property type="term" value="F:nuclear import signal receptor activity"/>
    <property type="evidence" value="ECO:0007669"/>
    <property type="project" value="InterPro"/>
</dbReference>
<reference evidence="9 10" key="1">
    <citation type="submission" date="2018-08" db="EMBL/GenBank/DDBJ databases">
        <title>Genome and evolution of the arbuscular mycorrhizal fungus Diversispora epigaea (formerly Glomus versiforme) and its bacterial endosymbionts.</title>
        <authorList>
            <person name="Sun X."/>
            <person name="Fei Z."/>
            <person name="Harrison M."/>
        </authorList>
    </citation>
    <scope>NUCLEOTIDE SEQUENCE [LARGE SCALE GENOMIC DNA]</scope>
    <source>
        <strain evidence="9 10">IT104</strain>
    </source>
</reference>
<evidence type="ECO:0000256" key="4">
    <source>
        <dbReference type="ARBA" id="ARBA00022927"/>
    </source>
</evidence>
<feature type="domain" description="IBB" evidence="8">
    <location>
        <begin position="1"/>
        <end position="56"/>
    </location>
</feature>
<dbReference type="InterPro" id="IPR011989">
    <property type="entry name" value="ARM-like"/>
</dbReference>
<evidence type="ECO:0000259" key="8">
    <source>
        <dbReference type="PROSITE" id="PS51214"/>
    </source>
</evidence>
<name>A0A397IJB1_9GLOM</name>
<dbReference type="Pfam" id="PF01749">
    <property type="entry name" value="IBB"/>
    <property type="match status" value="1"/>
</dbReference>
<dbReference type="InterPro" id="IPR016024">
    <property type="entry name" value="ARM-type_fold"/>
</dbReference>
<dbReference type="PROSITE" id="PS50176">
    <property type="entry name" value="ARM_REPEAT"/>
    <property type="match status" value="2"/>
</dbReference>
<proteinExistence type="inferred from homology"/>
<dbReference type="GO" id="GO:0006606">
    <property type="term" value="P:protein import into nucleus"/>
    <property type="evidence" value="ECO:0007669"/>
    <property type="project" value="InterPro"/>
</dbReference>
<dbReference type="InterPro" id="IPR024931">
    <property type="entry name" value="Importin_alpha"/>
</dbReference>
<evidence type="ECO:0000256" key="2">
    <source>
        <dbReference type="ARBA" id="ARBA00022448"/>
    </source>
</evidence>
<feature type="repeat" description="ARM" evidence="5">
    <location>
        <begin position="167"/>
        <end position="209"/>
    </location>
</feature>
<evidence type="ECO:0000313" key="10">
    <source>
        <dbReference type="Proteomes" id="UP000266861"/>
    </source>
</evidence>
<evidence type="ECO:0000256" key="6">
    <source>
        <dbReference type="PROSITE-ProRule" id="PRU00561"/>
    </source>
</evidence>
<accession>A0A397IJB1</accession>
<sequence length="599" mass="67709">MSRILEQRKKVYKNKYVFDSEELFQKRQKQQIEIRRQNREQVLASRRNYQVAIFNNDLSNIDSNDISLPSRNSTNDKINTASISPIHLYGDISPIQQLGEIRSTNISPIPDLGEMSTCTSLIHHQLSEIVEDINSNSVERQLISLTKIRKILSKERIPPIQQVIDCGIVPRFVQFLTSITMSLRHEAAWVITNIVTGKSDQVQVVINAGALPVFMDLLNSSDRKLQDHALWALGNIAADFRELVLRTGNLGDSCLRIIDEISEPCSVLRTMAWTLSSICRGKISITEWPLIKPTLPAISRLINFKDDEILHNICWALSFLADGSTEQIDAIINLGVCPNLVNLMLHESYDVQTAALRCVRHIVAGNDLQTQVILDCGVLTVLKILLISNQASIRKDACFILSNITAGNIDQITHVIHVGLIPLVINLLTNSDFQTQREACWVIHNAIKKSCTQTELTICIIRQGCIQPLVNVLSYMDNDIIFVALQAIWIILQVGETLTIENNGENPYSLTIEGCGGMERINNFQFNENKDIRLIAYQVMDKFFSEENEKRLISESYTNGKRISSDSQQQQVDSQQNDRFDFQNKNEGNMENVEANGYN</sequence>
<dbReference type="Gene3D" id="1.25.10.10">
    <property type="entry name" value="Leucine-rich Repeat Variant"/>
    <property type="match status" value="1"/>
</dbReference>
<dbReference type="InterPro" id="IPR032413">
    <property type="entry name" value="Arm_3"/>
</dbReference>
<dbReference type="InterPro" id="IPR002652">
    <property type="entry name" value="Importin-a_IBB"/>
</dbReference>
<dbReference type="STRING" id="1348612.A0A397IJB1"/>
<dbReference type="OrthoDB" id="29145at2759"/>
<keyword evidence="3" id="KW-0677">Repeat</keyword>
<evidence type="ECO:0000256" key="7">
    <source>
        <dbReference type="SAM" id="MobiDB-lite"/>
    </source>
</evidence>
<dbReference type="InterPro" id="IPR036975">
    <property type="entry name" value="Importin-a_IBB_sf"/>
</dbReference>
<dbReference type="PIRSF" id="PIRSF005673">
    <property type="entry name" value="Importin_alpha"/>
    <property type="match status" value="1"/>
</dbReference>